<dbReference type="GO" id="GO:0006260">
    <property type="term" value="P:DNA replication"/>
    <property type="evidence" value="ECO:0007669"/>
    <property type="project" value="UniProtKB-KW"/>
</dbReference>
<dbReference type="CDD" id="cd13230">
    <property type="entry name" value="PH1_SSRP1-like"/>
    <property type="match status" value="1"/>
</dbReference>
<feature type="domain" description="Histone chaperone RTT106/FACT complex subunit SPT16-like middle" evidence="11">
    <location>
        <begin position="154"/>
        <end position="247"/>
    </location>
</feature>
<dbReference type="SUPFAM" id="SSF50729">
    <property type="entry name" value="PH domain-like"/>
    <property type="match status" value="1"/>
</dbReference>
<evidence type="ECO:0000256" key="4">
    <source>
        <dbReference type="ARBA" id="ARBA00022763"/>
    </source>
</evidence>
<evidence type="ECO:0000259" key="11">
    <source>
        <dbReference type="SMART" id="SM01287"/>
    </source>
</evidence>
<keyword evidence="9 10" id="KW-0539">Nucleus</keyword>
<keyword evidence="7 10" id="KW-0804">Transcription</keyword>
<dbReference type="Pfam" id="PF21103">
    <property type="entry name" value="PH1_SSRP1-like"/>
    <property type="match status" value="1"/>
</dbReference>
<evidence type="ECO:0000256" key="3">
    <source>
        <dbReference type="ARBA" id="ARBA00022705"/>
    </source>
</evidence>
<protein>
    <recommendedName>
        <fullName evidence="10">FACT complex subunit SSRP1</fullName>
    </recommendedName>
</protein>
<dbReference type="InterPro" id="IPR048993">
    <property type="entry name" value="SSRP1-like_PH1"/>
</dbReference>
<dbReference type="Pfam" id="PF08512">
    <property type="entry name" value="Rttp106-like_middle"/>
    <property type="match status" value="1"/>
</dbReference>
<keyword evidence="13" id="KW-1185">Reference proteome</keyword>
<keyword evidence="8 10" id="KW-0234">DNA repair</keyword>
<evidence type="ECO:0000256" key="9">
    <source>
        <dbReference type="ARBA" id="ARBA00023242"/>
    </source>
</evidence>
<dbReference type="EMBL" id="JAVIJP010000036">
    <property type="protein sequence ID" value="KAL3628871.1"/>
    <property type="molecule type" value="Genomic_DNA"/>
</dbReference>
<dbReference type="GO" id="GO:0005634">
    <property type="term" value="C:nucleus"/>
    <property type="evidence" value="ECO:0007669"/>
    <property type="project" value="UniProtKB-SubCell"/>
</dbReference>
<dbReference type="GO" id="GO:0005694">
    <property type="term" value="C:chromosome"/>
    <property type="evidence" value="ECO:0007669"/>
    <property type="project" value="UniProtKB-SubCell"/>
</dbReference>
<dbReference type="Gene3D" id="2.30.29.150">
    <property type="match status" value="1"/>
</dbReference>
<keyword evidence="6" id="KW-0238">DNA-binding</keyword>
<dbReference type="GO" id="GO:0006281">
    <property type="term" value="P:DNA repair"/>
    <property type="evidence" value="ECO:0007669"/>
    <property type="project" value="UniProtKB-KW"/>
</dbReference>
<dbReference type="SMART" id="SM01287">
    <property type="entry name" value="Rtt106"/>
    <property type="match status" value="1"/>
</dbReference>
<dbReference type="PRINTS" id="PR00887">
    <property type="entry name" value="SSRCOGNITION"/>
</dbReference>
<dbReference type="InterPro" id="IPR000969">
    <property type="entry name" value="SSRP1/POB3"/>
</dbReference>
<dbReference type="InterPro" id="IPR050454">
    <property type="entry name" value="RTT106/SSRP1_HistChap/FACT"/>
</dbReference>
<evidence type="ECO:0000256" key="8">
    <source>
        <dbReference type="ARBA" id="ARBA00023204"/>
    </source>
</evidence>
<dbReference type="PANTHER" id="PTHR45849">
    <property type="entry name" value="FACT COMPLEX SUBUNIT SSRP1"/>
    <property type="match status" value="1"/>
</dbReference>
<dbReference type="Proteomes" id="UP001632038">
    <property type="component" value="Unassembled WGS sequence"/>
</dbReference>
<evidence type="ECO:0000256" key="2">
    <source>
        <dbReference type="ARBA" id="ARBA00022454"/>
    </source>
</evidence>
<reference evidence="13" key="1">
    <citation type="journal article" date="2024" name="IScience">
        <title>Strigolactones Initiate the Formation of Haustorium-like Structures in Castilleja.</title>
        <authorList>
            <person name="Buerger M."/>
            <person name="Peterson D."/>
            <person name="Chory J."/>
        </authorList>
    </citation>
    <scope>NUCLEOTIDE SEQUENCE [LARGE SCALE GENOMIC DNA]</scope>
</reference>
<gene>
    <name evidence="12" type="primary">SSRP1_1</name>
    <name evidence="12" type="ORF">CASFOL_027917</name>
</gene>
<evidence type="ECO:0000256" key="1">
    <source>
        <dbReference type="ARBA" id="ARBA00010060"/>
    </source>
</evidence>
<dbReference type="InterPro" id="IPR013719">
    <property type="entry name" value="RTT106/SPT16-like_middle_dom"/>
</dbReference>
<dbReference type="AlphaFoldDB" id="A0ABD3CIU6"/>
<evidence type="ECO:0000313" key="12">
    <source>
        <dbReference type="EMBL" id="KAL3628871.1"/>
    </source>
</evidence>
<dbReference type="InterPro" id="IPR011993">
    <property type="entry name" value="PH-like_dom_sf"/>
</dbReference>
<organism evidence="12 13">
    <name type="scientific">Castilleja foliolosa</name>
    <dbReference type="NCBI Taxonomy" id="1961234"/>
    <lineage>
        <taxon>Eukaryota</taxon>
        <taxon>Viridiplantae</taxon>
        <taxon>Streptophyta</taxon>
        <taxon>Embryophyta</taxon>
        <taxon>Tracheophyta</taxon>
        <taxon>Spermatophyta</taxon>
        <taxon>Magnoliopsida</taxon>
        <taxon>eudicotyledons</taxon>
        <taxon>Gunneridae</taxon>
        <taxon>Pentapetalae</taxon>
        <taxon>asterids</taxon>
        <taxon>lamiids</taxon>
        <taxon>Lamiales</taxon>
        <taxon>Orobanchaceae</taxon>
        <taxon>Pedicularideae</taxon>
        <taxon>Castillejinae</taxon>
        <taxon>Castilleja</taxon>
    </lineage>
</organism>
<proteinExistence type="inferred from homology"/>
<accession>A0ABD3CIU6</accession>
<evidence type="ECO:0000256" key="7">
    <source>
        <dbReference type="ARBA" id="ARBA00023163"/>
    </source>
</evidence>
<evidence type="ECO:0000256" key="10">
    <source>
        <dbReference type="RuleBase" id="RU364013"/>
    </source>
</evidence>
<comment type="caution">
    <text evidence="12">The sequence shown here is derived from an EMBL/GenBank/DDBJ whole genome shotgun (WGS) entry which is preliminary data.</text>
</comment>
<keyword evidence="4 10" id="KW-0227">DNA damage</keyword>
<evidence type="ECO:0000256" key="6">
    <source>
        <dbReference type="ARBA" id="ARBA00023125"/>
    </source>
</evidence>
<dbReference type="Gene3D" id="2.30.29.30">
    <property type="entry name" value="Pleckstrin-homology domain (PH domain)/Phosphotyrosine-binding domain (PTB)"/>
    <property type="match status" value="1"/>
</dbReference>
<comment type="function">
    <text evidence="10">Component of the FACT complex, a general chromatin factor that acts to reorganize nucleosomes. The FACT complex is involved in multiple processes that require DNA as a template such as mRNA elongation, DNA replication and DNA repair. During transcription elongation the FACT complex acts as a histone chaperone that both destabilizes and restores nucleosomal structure. It facilitates the passage of RNA polymerase II and transcription by promoting the dissociation of one histone H2A-H2B dimer from the nucleosome, then subsequently promotes the reestablishment of the nucleosome following the passage of RNA polymerase II.</text>
</comment>
<dbReference type="FunFam" id="2.30.29.150:FF:000001">
    <property type="entry name" value="Fact complex subunit ssrp1"/>
    <property type="match status" value="1"/>
</dbReference>
<dbReference type="FunFam" id="2.30.29.30:FF:000214">
    <property type="entry name" value="FACT complex subunit SSRP1"/>
    <property type="match status" value="1"/>
</dbReference>
<dbReference type="GO" id="GO:0048731">
    <property type="term" value="P:system development"/>
    <property type="evidence" value="ECO:0007669"/>
    <property type="project" value="UniProtKB-ARBA"/>
</dbReference>
<sequence>MAEQMTFGGVEAVVTFDGIETHTPRGRHNVELHLSFLRLHGQANNNDFEIPYTSVARVFWLPKSYTPHTFVVLTLDPPIRNGEASYTHIVMQFGADDVIETTLRMSEDIYNSRYKDKLQLVHKGLIHQIFVTILSGLSDAKVTRPGRFRSCYDSYAVKSSLETEDGYLYILEDSLFFLPNPPILILHEEIDYVEFERHSDRGSNMHYFDFLVRLKTQQEHVFRNISKNDYHVLFTFTSKKGLKILNLGGHWDTDGNDICTILNRDMSEYKVQSFNFGNSDDDSEEEESSESE</sequence>
<comment type="subcellular location">
    <subcellularLocation>
        <location evidence="10">Nucleus</location>
    </subcellularLocation>
    <subcellularLocation>
        <location evidence="10">Chromosome</location>
    </subcellularLocation>
</comment>
<keyword evidence="5 10" id="KW-0805">Transcription regulation</keyword>
<comment type="similarity">
    <text evidence="1 10">Belongs to the SSRP1 family.</text>
</comment>
<evidence type="ECO:0000256" key="5">
    <source>
        <dbReference type="ARBA" id="ARBA00023015"/>
    </source>
</evidence>
<keyword evidence="3 10" id="KW-0235">DNA replication</keyword>
<dbReference type="PANTHER" id="PTHR45849:SF1">
    <property type="entry name" value="FACT COMPLEX SUBUNIT SSRP1"/>
    <property type="match status" value="1"/>
</dbReference>
<evidence type="ECO:0000313" key="13">
    <source>
        <dbReference type="Proteomes" id="UP001632038"/>
    </source>
</evidence>
<name>A0ABD3CIU6_9LAMI</name>
<dbReference type="GO" id="GO:0003677">
    <property type="term" value="F:DNA binding"/>
    <property type="evidence" value="ECO:0007669"/>
    <property type="project" value="UniProtKB-KW"/>
</dbReference>
<keyword evidence="2 10" id="KW-0158">Chromosome</keyword>
<dbReference type="CDD" id="cd13231">
    <property type="entry name" value="PH2_SSRP1-like"/>
    <property type="match status" value="1"/>
</dbReference>